<dbReference type="Pfam" id="PF07900">
    <property type="entry name" value="DUF1670"/>
    <property type="match status" value="1"/>
</dbReference>
<evidence type="ECO:0008006" key="3">
    <source>
        <dbReference type="Google" id="ProtNLM"/>
    </source>
</evidence>
<dbReference type="AlphaFoldDB" id="A0A0E3L8S2"/>
<gene>
    <name evidence="1" type="ORF">MSSIT_2297</name>
</gene>
<evidence type="ECO:0000313" key="1">
    <source>
        <dbReference type="EMBL" id="AKB29016.1"/>
    </source>
</evidence>
<evidence type="ECO:0000313" key="2">
    <source>
        <dbReference type="Proteomes" id="UP000033111"/>
    </source>
</evidence>
<dbReference type="HOGENOM" id="CLU_075727_1_0_2"/>
<dbReference type="Proteomes" id="UP000033111">
    <property type="component" value="Chromosome"/>
</dbReference>
<reference evidence="1 2" key="1">
    <citation type="submission" date="2014-07" db="EMBL/GenBank/DDBJ databases">
        <title>Methanogenic archaea and the global carbon cycle.</title>
        <authorList>
            <person name="Henriksen J.R."/>
            <person name="Luke J."/>
            <person name="Reinhart S."/>
            <person name="Benedict M.N."/>
            <person name="Youngblut N.D."/>
            <person name="Metcalf M.E."/>
            <person name="Whitaker R.J."/>
            <person name="Metcalf W.W."/>
        </authorList>
    </citation>
    <scope>NUCLEOTIDE SEQUENCE [LARGE SCALE GENOMIC DNA]</scope>
    <source>
        <strain evidence="1 2">T4/M</strain>
    </source>
</reference>
<protein>
    <recommendedName>
        <fullName evidence="3">DUF1670 domain-containing protein</fullName>
    </recommendedName>
</protein>
<keyword evidence="2" id="KW-1185">Reference proteome</keyword>
<organism evidence="1 2">
    <name type="scientific">Methanosarcina siciliae T4/M</name>
    <dbReference type="NCBI Taxonomy" id="1434120"/>
    <lineage>
        <taxon>Archaea</taxon>
        <taxon>Methanobacteriati</taxon>
        <taxon>Methanobacteriota</taxon>
        <taxon>Stenosarchaea group</taxon>
        <taxon>Methanomicrobia</taxon>
        <taxon>Methanosarcinales</taxon>
        <taxon>Methanosarcinaceae</taxon>
        <taxon>Methanosarcina</taxon>
    </lineage>
</organism>
<sequence length="273" mass="31508">MSFQKKCGDENVKEDYYRKAYGPSAAKTYETSLFNLITTEFGYIGGPDVVKLFAKKIVELNDQYYLRGEFVRPGQMRWLVLKAGQKYSKSKKLSDMQLIPVTLTLICPEDIEDRITKVKKNELIEKLIVRLCTETKEQGGVLTETDIAILLRVSGAMISNHVTSYEKKTKKVIPRAGTEMDMGKSLTHKRLAFHNYKKKIPTTENARLIDHTPESVDRYIKDGTRIEKLYTAGYNEWDMAFFTGLPIYVVKEYVEIIKSYEKEKKNITDLENQ</sequence>
<proteinExistence type="predicted"/>
<name>A0A0E3L8S2_9EURY</name>
<dbReference type="PATRIC" id="fig|1434120.4.peg.2999"/>
<accession>A0A0E3L8S2</accession>
<dbReference type="EMBL" id="CP009506">
    <property type="protein sequence ID" value="AKB29016.1"/>
    <property type="molecule type" value="Genomic_DNA"/>
</dbReference>
<dbReference type="InterPro" id="IPR012872">
    <property type="entry name" value="DUF1670"/>
</dbReference>
<dbReference type="KEGG" id="msw:MSSIT_2297"/>